<gene>
    <name evidence="1" type="ORF">TCLT_LOCUS2392</name>
</gene>
<dbReference type="AlphaFoldDB" id="A0A0N5CQ91"/>
<reference evidence="3" key="1">
    <citation type="submission" date="2017-02" db="UniProtKB">
        <authorList>
            <consortium name="WormBaseParasite"/>
        </authorList>
    </citation>
    <scope>IDENTIFICATION</scope>
</reference>
<organism evidence="3">
    <name type="scientific">Thelazia callipaeda</name>
    <name type="common">Oriental eyeworm</name>
    <name type="synonym">Parasitic nematode</name>
    <dbReference type="NCBI Taxonomy" id="103827"/>
    <lineage>
        <taxon>Eukaryota</taxon>
        <taxon>Metazoa</taxon>
        <taxon>Ecdysozoa</taxon>
        <taxon>Nematoda</taxon>
        <taxon>Chromadorea</taxon>
        <taxon>Rhabditida</taxon>
        <taxon>Spirurina</taxon>
        <taxon>Spiruromorpha</taxon>
        <taxon>Thelazioidea</taxon>
        <taxon>Thelaziidae</taxon>
        <taxon>Thelazia</taxon>
    </lineage>
</organism>
<reference evidence="1 2" key="2">
    <citation type="submission" date="2018-11" db="EMBL/GenBank/DDBJ databases">
        <authorList>
            <consortium name="Pathogen Informatics"/>
        </authorList>
    </citation>
    <scope>NUCLEOTIDE SEQUENCE [LARGE SCALE GENOMIC DNA]</scope>
</reference>
<accession>A0A0N5CQ91</accession>
<evidence type="ECO:0000313" key="2">
    <source>
        <dbReference type="Proteomes" id="UP000276776"/>
    </source>
</evidence>
<dbReference type="Gene3D" id="3.40.525.10">
    <property type="entry name" value="CRAL-TRIO lipid binding domain"/>
    <property type="match status" value="1"/>
</dbReference>
<dbReference type="SUPFAM" id="SSF101576">
    <property type="entry name" value="Supernatant protein factor (SPF), C-terminal domain"/>
    <property type="match status" value="1"/>
</dbReference>
<evidence type="ECO:0000313" key="1">
    <source>
        <dbReference type="EMBL" id="VDM98322.1"/>
    </source>
</evidence>
<sequence>LVPAAYGGTWRDESGYAEYPEYVCQSPVKILPQHYYDQDLLWQKHGFTKLPLLNFENIKAMKTFEIKKTCKSNMQTLLWHFTVSSDVEFSIVKIDQDGNEAIAWPKITLMSLKAPEQGSITCNPGEYVIRFTNPSRFWLPVKLYFVVSLCPKNV</sequence>
<dbReference type="EMBL" id="UYYF01000481">
    <property type="protein sequence ID" value="VDM98322.1"/>
    <property type="molecule type" value="Genomic_DNA"/>
</dbReference>
<proteinExistence type="predicted"/>
<dbReference type="InterPro" id="IPR036865">
    <property type="entry name" value="CRAL-TRIO_dom_sf"/>
</dbReference>
<name>A0A0N5CQ91_THECL</name>
<dbReference type="WBParaSite" id="TCLT_0000239101-mRNA-1">
    <property type="protein sequence ID" value="TCLT_0000239101-mRNA-1"/>
    <property type="gene ID" value="TCLT_0000239101"/>
</dbReference>
<dbReference type="InterPro" id="IPR036598">
    <property type="entry name" value="GOLD_dom_sf"/>
</dbReference>
<protein>
    <submittedName>
        <fullName evidence="3">Calpain_III domain-containing protein</fullName>
    </submittedName>
</protein>
<dbReference type="Gene3D" id="2.60.120.680">
    <property type="entry name" value="GOLD domain"/>
    <property type="match status" value="1"/>
</dbReference>
<dbReference type="Proteomes" id="UP000276776">
    <property type="component" value="Unassembled WGS sequence"/>
</dbReference>
<dbReference type="STRING" id="103827.A0A0N5CQ91"/>
<dbReference type="OrthoDB" id="1434354at2759"/>
<dbReference type="OMA" id="NEAIAWP"/>
<evidence type="ECO:0000313" key="3">
    <source>
        <dbReference type="WBParaSite" id="TCLT_0000239101-mRNA-1"/>
    </source>
</evidence>
<keyword evidence="2" id="KW-1185">Reference proteome</keyword>